<evidence type="ECO:0000256" key="4">
    <source>
        <dbReference type="PIRSR" id="PIRSR001112-1"/>
    </source>
</evidence>
<dbReference type="InterPro" id="IPR029058">
    <property type="entry name" value="AB_hydrolase_fold"/>
</dbReference>
<dbReference type="PIRSF" id="PIRSF001112">
    <property type="entry name" value="Epoxide_hydrolase"/>
    <property type="match status" value="1"/>
</dbReference>
<evidence type="ECO:0000256" key="2">
    <source>
        <dbReference type="ARBA" id="ARBA00022797"/>
    </source>
</evidence>
<dbReference type="Gene3D" id="3.40.50.1820">
    <property type="entry name" value="alpha/beta hydrolase"/>
    <property type="match status" value="1"/>
</dbReference>
<keyword evidence="7" id="KW-1185">Reference proteome</keyword>
<accession>A0A9P8WBD4</accession>
<comment type="caution">
    <text evidence="6">The sequence shown here is derived from an EMBL/GenBank/DDBJ whole genome shotgun (WGS) entry which is preliminary data.</text>
</comment>
<evidence type="ECO:0000313" key="6">
    <source>
        <dbReference type="EMBL" id="KAH6895401.1"/>
    </source>
</evidence>
<dbReference type="PANTHER" id="PTHR21661">
    <property type="entry name" value="EPOXIDE HYDROLASE 1-RELATED"/>
    <property type="match status" value="1"/>
</dbReference>
<dbReference type="GO" id="GO:0004301">
    <property type="term" value="F:epoxide hydrolase activity"/>
    <property type="evidence" value="ECO:0007669"/>
    <property type="project" value="TreeGrafter"/>
</dbReference>
<feature type="active site" description="Proton donor" evidence="4">
    <location>
        <position position="314"/>
    </location>
</feature>
<keyword evidence="3 6" id="KW-0378">Hydrolase</keyword>
<evidence type="ECO:0000259" key="5">
    <source>
        <dbReference type="Pfam" id="PF06441"/>
    </source>
</evidence>
<dbReference type="EMBL" id="JAGPYM010000004">
    <property type="protein sequence ID" value="KAH6895401.1"/>
    <property type="molecule type" value="Genomic_DNA"/>
</dbReference>
<dbReference type="InterPro" id="IPR000639">
    <property type="entry name" value="Epox_hydrolase-like"/>
</dbReference>
<dbReference type="Proteomes" id="UP000777438">
    <property type="component" value="Unassembled WGS sequence"/>
</dbReference>
<evidence type="ECO:0000256" key="1">
    <source>
        <dbReference type="ARBA" id="ARBA00010088"/>
    </source>
</evidence>
<gene>
    <name evidence="6" type="ORF">B0T10DRAFT_586818</name>
</gene>
<dbReference type="AlphaFoldDB" id="A0A9P8WBD4"/>
<dbReference type="Pfam" id="PF06441">
    <property type="entry name" value="EHN"/>
    <property type="match status" value="1"/>
</dbReference>
<comment type="similarity">
    <text evidence="1">Belongs to the peptidase S33 family.</text>
</comment>
<feature type="active site" description="Proton acceptor" evidence="4">
    <location>
        <position position="371"/>
    </location>
</feature>
<dbReference type="InterPro" id="IPR016292">
    <property type="entry name" value="Epoxide_hydrolase"/>
</dbReference>
<evidence type="ECO:0000313" key="7">
    <source>
        <dbReference type="Proteomes" id="UP000777438"/>
    </source>
</evidence>
<feature type="active site" description="Nucleophile" evidence="4">
    <location>
        <position position="180"/>
    </location>
</feature>
<evidence type="ECO:0000256" key="3">
    <source>
        <dbReference type="ARBA" id="ARBA00022801"/>
    </source>
</evidence>
<dbReference type="GO" id="GO:0097176">
    <property type="term" value="P:epoxide metabolic process"/>
    <property type="evidence" value="ECO:0007669"/>
    <property type="project" value="TreeGrafter"/>
</dbReference>
<protein>
    <submittedName>
        <fullName evidence="6">Alpha/Beta hydrolase protein</fullName>
    </submittedName>
</protein>
<reference evidence="6 7" key="1">
    <citation type="journal article" date="2021" name="Nat. Commun.">
        <title>Genetic determinants of endophytism in the Arabidopsis root mycobiome.</title>
        <authorList>
            <person name="Mesny F."/>
            <person name="Miyauchi S."/>
            <person name="Thiergart T."/>
            <person name="Pickel B."/>
            <person name="Atanasova L."/>
            <person name="Karlsson M."/>
            <person name="Huettel B."/>
            <person name="Barry K.W."/>
            <person name="Haridas S."/>
            <person name="Chen C."/>
            <person name="Bauer D."/>
            <person name="Andreopoulos W."/>
            <person name="Pangilinan J."/>
            <person name="LaButti K."/>
            <person name="Riley R."/>
            <person name="Lipzen A."/>
            <person name="Clum A."/>
            <person name="Drula E."/>
            <person name="Henrissat B."/>
            <person name="Kohler A."/>
            <person name="Grigoriev I.V."/>
            <person name="Martin F.M."/>
            <person name="Hacquard S."/>
        </authorList>
    </citation>
    <scope>NUCLEOTIDE SEQUENCE [LARGE SCALE GENOMIC DNA]</scope>
    <source>
        <strain evidence="6 7">MPI-CAGE-CH-0241</strain>
    </source>
</reference>
<dbReference type="OrthoDB" id="7130006at2759"/>
<proteinExistence type="inferred from homology"/>
<organism evidence="6 7">
    <name type="scientific">Thelonectria olida</name>
    <dbReference type="NCBI Taxonomy" id="1576542"/>
    <lineage>
        <taxon>Eukaryota</taxon>
        <taxon>Fungi</taxon>
        <taxon>Dikarya</taxon>
        <taxon>Ascomycota</taxon>
        <taxon>Pezizomycotina</taxon>
        <taxon>Sordariomycetes</taxon>
        <taxon>Hypocreomycetidae</taxon>
        <taxon>Hypocreales</taxon>
        <taxon>Nectriaceae</taxon>
        <taxon>Thelonectria</taxon>
    </lineage>
</organism>
<dbReference type="PANTHER" id="PTHR21661:SF35">
    <property type="entry name" value="EPOXIDE HYDROLASE"/>
    <property type="match status" value="1"/>
</dbReference>
<keyword evidence="2" id="KW-0058">Aromatic hydrocarbons catabolism</keyword>
<dbReference type="InterPro" id="IPR010497">
    <property type="entry name" value="Epoxide_hydro_N"/>
</dbReference>
<sequence>MADNVQPFQINIPDNLIQSVKDRLATATFPDEVNFSDDWDYGATLSDVKRLANYWKDGFDWRAQEAKLNQVPQFTTNVVVEGFGEIAVHFVHQRNSNPNSIPLLFCHGWPGSFIEALKLIPLLTASAGGPSFHLVAPSLPNYAFSDGVKKRGFSIPQYAEALHKVMLNLNYPKYVTQGGDWGFAITRMLGVKYPQNVLASHLNFVRVHKPPTALATPWQYLKHAVLPYEASEKAGLARSSWFRNEGFGYNLLQSTKPSTLGFALADSPVALLAWIYEKLHDWSDDYPWTDDEILTWVSLYQFSKAGPEASVRIYYETKHGNPEQEGKVLDYVPGVELGLSYFPKDLVVPPKTWGRTLGPVVFESVHPDGGHFAAHERPKELADDLRNMFGKGGGAYHVAEKFGNV</sequence>
<dbReference type="PRINTS" id="PR00412">
    <property type="entry name" value="EPOXHYDRLASE"/>
</dbReference>
<dbReference type="SUPFAM" id="SSF53474">
    <property type="entry name" value="alpha/beta-Hydrolases"/>
    <property type="match status" value="1"/>
</dbReference>
<feature type="domain" description="Epoxide hydrolase N-terminal" evidence="5">
    <location>
        <begin position="5"/>
        <end position="115"/>
    </location>
</feature>
<name>A0A9P8WBD4_9HYPO</name>